<protein>
    <submittedName>
        <fullName evidence="1">Uncharacterized protein</fullName>
    </submittedName>
</protein>
<dbReference type="AlphaFoldDB" id="A0A0F9S680"/>
<sequence>MILGFPVKGLFLGLQSSKQIPDTSRDLNNVRPLFDGRFVGGQRPGLDKWGAGTQVGDAEQPVVAMCTVSSVV</sequence>
<accession>A0A0F9S680</accession>
<comment type="caution">
    <text evidence="1">The sequence shown here is derived from an EMBL/GenBank/DDBJ whole genome shotgun (WGS) entry which is preliminary data.</text>
</comment>
<evidence type="ECO:0000313" key="1">
    <source>
        <dbReference type="EMBL" id="KKN32571.1"/>
    </source>
</evidence>
<dbReference type="EMBL" id="LAZR01002243">
    <property type="protein sequence ID" value="KKN32571.1"/>
    <property type="molecule type" value="Genomic_DNA"/>
</dbReference>
<name>A0A0F9S680_9ZZZZ</name>
<reference evidence="1" key="1">
    <citation type="journal article" date="2015" name="Nature">
        <title>Complex archaea that bridge the gap between prokaryotes and eukaryotes.</title>
        <authorList>
            <person name="Spang A."/>
            <person name="Saw J.H."/>
            <person name="Jorgensen S.L."/>
            <person name="Zaremba-Niedzwiedzka K."/>
            <person name="Martijn J."/>
            <person name="Lind A.E."/>
            <person name="van Eijk R."/>
            <person name="Schleper C."/>
            <person name="Guy L."/>
            <person name="Ettema T.J."/>
        </authorList>
    </citation>
    <scope>NUCLEOTIDE SEQUENCE</scope>
</reference>
<proteinExistence type="predicted"/>
<gene>
    <name evidence="1" type="ORF">LCGC14_0812510</name>
</gene>
<organism evidence="1">
    <name type="scientific">marine sediment metagenome</name>
    <dbReference type="NCBI Taxonomy" id="412755"/>
    <lineage>
        <taxon>unclassified sequences</taxon>
        <taxon>metagenomes</taxon>
        <taxon>ecological metagenomes</taxon>
    </lineage>
</organism>